<dbReference type="Pfam" id="PF08922">
    <property type="entry name" value="DUF1905"/>
    <property type="match status" value="1"/>
</dbReference>
<keyword evidence="2" id="KW-1185">Reference proteome</keyword>
<evidence type="ECO:0008006" key="3">
    <source>
        <dbReference type="Google" id="ProtNLM"/>
    </source>
</evidence>
<comment type="caution">
    <text evidence="1">The sequence shown here is derived from an EMBL/GenBank/DDBJ whole genome shotgun (WGS) entry which is preliminary data.</text>
</comment>
<proteinExistence type="predicted"/>
<dbReference type="Proteomes" id="UP000558997">
    <property type="component" value="Unassembled WGS sequence"/>
</dbReference>
<dbReference type="InterPro" id="IPR037079">
    <property type="entry name" value="AF2212/PG0164-like_sf"/>
</dbReference>
<reference evidence="1 2" key="1">
    <citation type="submission" date="2020-08" db="EMBL/GenBank/DDBJ databases">
        <title>Sequencing the genomes of 1000 actinobacteria strains.</title>
        <authorList>
            <person name="Klenk H.-P."/>
        </authorList>
    </citation>
    <scope>NUCLEOTIDE SEQUENCE [LARGE SCALE GENOMIC DNA]</scope>
    <source>
        <strain evidence="1 2">DSM 17294</strain>
    </source>
</reference>
<dbReference type="RefSeq" id="WP_184832479.1">
    <property type="nucleotide sequence ID" value="NZ_BAAAVN010000004.1"/>
</dbReference>
<evidence type="ECO:0000313" key="2">
    <source>
        <dbReference type="Proteomes" id="UP000558997"/>
    </source>
</evidence>
<name>A0A841DJX0_9ACTN</name>
<gene>
    <name evidence="1" type="ORF">HDA44_001532</name>
</gene>
<protein>
    <recommendedName>
        <fullName evidence="3">DUF1905 domain-containing protein</fullName>
    </recommendedName>
</protein>
<sequence length="96" mass="10958">MNEVVFSGEIWYWRGPAPWYFITVPDEECAYFELEGNVVSYGWGMIPVVAEIGGSVWDTSMFPKDGRYLLPVKAAVRRAEDLDDGDVPTVRLRLRV</sequence>
<dbReference type="AlphaFoldDB" id="A0A841DJX0"/>
<dbReference type="Gene3D" id="2.40.30.100">
    <property type="entry name" value="AF2212/PG0164-like"/>
    <property type="match status" value="1"/>
</dbReference>
<evidence type="ECO:0000313" key="1">
    <source>
        <dbReference type="EMBL" id="MBB5978191.1"/>
    </source>
</evidence>
<dbReference type="EMBL" id="JACHNF010000001">
    <property type="protein sequence ID" value="MBB5978191.1"/>
    <property type="molecule type" value="Genomic_DNA"/>
</dbReference>
<accession>A0A841DJX0</accession>
<dbReference type="SUPFAM" id="SSF141694">
    <property type="entry name" value="AF2212/PG0164-like"/>
    <property type="match status" value="1"/>
</dbReference>
<organism evidence="1 2">
    <name type="scientific">Kribbella solani</name>
    <dbReference type="NCBI Taxonomy" id="236067"/>
    <lineage>
        <taxon>Bacteria</taxon>
        <taxon>Bacillati</taxon>
        <taxon>Actinomycetota</taxon>
        <taxon>Actinomycetes</taxon>
        <taxon>Propionibacteriales</taxon>
        <taxon>Kribbellaceae</taxon>
        <taxon>Kribbella</taxon>
    </lineage>
</organism>
<dbReference type="InterPro" id="IPR015018">
    <property type="entry name" value="DUF1905"/>
</dbReference>